<comment type="cofactor">
    <cofactor evidence="1">
        <name>Mg(2+)</name>
        <dbReference type="ChEBI" id="CHEBI:18420"/>
    </cofactor>
</comment>
<sequence>MATARSIMMVAGDKAKHLDKIPQLAADWAMVNLEDGVGDKAAARQLVKEKLSILDPALLAEKVVIRINPMESGGLKDLRALEGLKPRAYRLPKVEDQEALHMALQQIPEDVELHFTVETARALESIGRLKIDNQVTTAYLGIMDLLSDLGLPQSLLRPDNPTIDYLLAKYLVACRAVDIIPIGFVYQDHRDLAGLEMWCQKLRGMGFGAMGCIAPAQAEVINRGFAPDESAIHRAKRIIELFEEKQATGVTGFVDSEIGFIDEPIYRDAHIILKQAQEVTP</sequence>
<feature type="domain" description="HpcH/HpaI aldolase/citrate lyase" evidence="6">
    <location>
        <begin position="5"/>
        <end position="215"/>
    </location>
</feature>
<dbReference type="InterPro" id="IPR015813">
    <property type="entry name" value="Pyrv/PenolPyrv_kinase-like_dom"/>
</dbReference>
<gene>
    <name evidence="7" type="ORF">MAGMO_0366</name>
</gene>
<evidence type="ECO:0000256" key="2">
    <source>
        <dbReference type="ARBA" id="ARBA00022723"/>
    </source>
</evidence>
<accession>A0A1S7LDE8</accession>
<keyword evidence="3 5" id="KW-0460">Magnesium</keyword>
<feature type="binding site" evidence="4">
    <location>
        <position position="118"/>
    </location>
    <ligand>
        <name>substrate</name>
    </ligand>
</feature>
<protein>
    <submittedName>
        <fullName evidence="7">Putative HpcH/HpaI aldolase</fullName>
        <ecNumber evidence="7">4.1.3.34</ecNumber>
    </submittedName>
</protein>
<dbReference type="EC" id="4.1.3.34" evidence="7"/>
<dbReference type="PANTHER" id="PTHR32308:SF1">
    <property type="entry name" value="HPCH_HPAI ALDOLASE_CITRATE LYASE DOMAIN-CONTAINING PROTEIN"/>
    <property type="match status" value="1"/>
</dbReference>
<dbReference type="InterPro" id="IPR005000">
    <property type="entry name" value="Aldolase/citrate-lyase_domain"/>
</dbReference>
<evidence type="ECO:0000256" key="1">
    <source>
        <dbReference type="ARBA" id="ARBA00001946"/>
    </source>
</evidence>
<dbReference type="PANTHER" id="PTHR32308">
    <property type="entry name" value="LYASE BETA SUBUNIT, PUTATIVE (AFU_ORTHOLOGUE AFUA_4G13030)-RELATED"/>
    <property type="match status" value="1"/>
</dbReference>
<keyword evidence="2 5" id="KW-0479">Metal-binding</keyword>
<name>A0A1S7LDE8_MAGMO</name>
<dbReference type="GO" id="GO:0008816">
    <property type="term" value="F:citryl-CoA lyase activity"/>
    <property type="evidence" value="ECO:0007669"/>
    <property type="project" value="UniProtKB-EC"/>
</dbReference>
<keyword evidence="7" id="KW-0456">Lyase</keyword>
<dbReference type="GO" id="GO:0000287">
    <property type="term" value="F:magnesium ion binding"/>
    <property type="evidence" value="ECO:0007669"/>
    <property type="project" value="TreeGrafter"/>
</dbReference>
<feature type="binding site" evidence="5">
    <location>
        <position position="118"/>
    </location>
    <ligand>
        <name>Mg(2+)</name>
        <dbReference type="ChEBI" id="CHEBI:18420"/>
    </ligand>
</feature>
<dbReference type="Pfam" id="PF03328">
    <property type="entry name" value="HpcH_HpaI"/>
    <property type="match status" value="1"/>
</dbReference>
<organism evidence="7">
    <name type="scientific">Magnetococcus massalia (strain MO-1)</name>
    <dbReference type="NCBI Taxonomy" id="451514"/>
    <lineage>
        <taxon>Bacteria</taxon>
        <taxon>Pseudomonadati</taxon>
        <taxon>Pseudomonadota</taxon>
        <taxon>Magnetococcia</taxon>
        <taxon>Magnetococcales</taxon>
        <taxon>Magnetococcaceae</taxon>
        <taxon>Magnetococcus</taxon>
    </lineage>
</organism>
<reference evidence="7" key="1">
    <citation type="submission" date="2015-04" db="EMBL/GenBank/DDBJ databases">
        <authorList>
            <person name="Syromyatnikov M.Y."/>
            <person name="Popov V.N."/>
        </authorList>
    </citation>
    <scope>NUCLEOTIDE SEQUENCE</scope>
    <source>
        <strain evidence="7">MO-1</strain>
    </source>
</reference>
<evidence type="ECO:0000313" key="7">
    <source>
        <dbReference type="EMBL" id="CRH04578.1"/>
    </source>
</evidence>
<evidence type="ECO:0000256" key="3">
    <source>
        <dbReference type="ARBA" id="ARBA00022842"/>
    </source>
</evidence>
<dbReference type="SUPFAM" id="SSF51621">
    <property type="entry name" value="Phosphoenolpyruvate/pyruvate domain"/>
    <property type="match status" value="1"/>
</dbReference>
<dbReference type="InterPro" id="IPR040442">
    <property type="entry name" value="Pyrv_kinase-like_dom_sf"/>
</dbReference>
<dbReference type="EMBL" id="LO017727">
    <property type="protein sequence ID" value="CRH04578.1"/>
    <property type="molecule type" value="Genomic_DNA"/>
</dbReference>
<evidence type="ECO:0000256" key="4">
    <source>
        <dbReference type="PIRSR" id="PIRSR015582-1"/>
    </source>
</evidence>
<feature type="binding site" evidence="5">
    <location>
        <position position="144"/>
    </location>
    <ligand>
        <name>Mg(2+)</name>
        <dbReference type="ChEBI" id="CHEBI:18420"/>
    </ligand>
</feature>
<proteinExistence type="predicted"/>
<dbReference type="InterPro" id="IPR011206">
    <property type="entry name" value="Citrate_lyase_beta/mcl1/mcl2"/>
</dbReference>
<dbReference type="AlphaFoldDB" id="A0A1S7LDE8"/>
<evidence type="ECO:0000259" key="6">
    <source>
        <dbReference type="Pfam" id="PF03328"/>
    </source>
</evidence>
<evidence type="ECO:0000256" key="5">
    <source>
        <dbReference type="PIRSR" id="PIRSR015582-2"/>
    </source>
</evidence>
<dbReference type="PIRSF" id="PIRSF015582">
    <property type="entry name" value="Cit_lyase_B"/>
    <property type="match status" value="1"/>
</dbReference>
<dbReference type="Gene3D" id="3.20.20.60">
    <property type="entry name" value="Phosphoenolpyruvate-binding domains"/>
    <property type="match status" value="1"/>
</dbReference>
<dbReference type="GO" id="GO:0006107">
    <property type="term" value="P:oxaloacetate metabolic process"/>
    <property type="evidence" value="ECO:0007669"/>
    <property type="project" value="TreeGrafter"/>
</dbReference>
<feature type="binding site" evidence="4">
    <location>
        <position position="66"/>
    </location>
    <ligand>
        <name>substrate</name>
    </ligand>
</feature>